<dbReference type="GO" id="GO:0008897">
    <property type="term" value="F:holo-[acyl-carrier-protein] synthase activity"/>
    <property type="evidence" value="ECO:0007669"/>
    <property type="project" value="InterPro"/>
</dbReference>
<comment type="similarity">
    <text evidence="1">Belongs to the P-Pant transferase superfamily. Gsp/Sfp/HetI/AcpT family.</text>
</comment>
<feature type="domain" description="4'-phosphopantetheinyl transferase" evidence="3">
    <location>
        <begin position="116"/>
        <end position="212"/>
    </location>
</feature>
<dbReference type="STRING" id="391936.S7S_05295"/>
<dbReference type="GO" id="GO:0019878">
    <property type="term" value="P:lysine biosynthetic process via aminoadipic acid"/>
    <property type="evidence" value="ECO:0007669"/>
    <property type="project" value="TreeGrafter"/>
</dbReference>
<keyword evidence="2 5" id="KW-0808">Transferase</keyword>
<sequence length="218" mass="23782">MLPLPLPDTVPSGIRVWQVPLHLAQPIPTADWAVLSAGERRRALRFRHNADRCRAVRGRAALRRLLAEACPGSRPDCLRIDTLPQGKPVLREPGAPEFNVSHAGDILLIALSWHGPVGVDVEGQVSQDAERALAAQVYSPAEQAAIDALCFTERWVVKEALLKARGEGLHGELPAWSVLARDGHAYRITPPAQENAPRAWRLPSPDGYHAALAWQAQG</sequence>
<protein>
    <submittedName>
        <fullName evidence="5">4'-phosphopantetheinyl transferase</fullName>
    </submittedName>
</protein>
<name>A0A0B4XH81_9GAMM</name>
<dbReference type="KEGG" id="apac:S7S_05295"/>
<organism evidence="5 6">
    <name type="scientific">Isoalcanivorax pacificus W11-5</name>
    <dbReference type="NCBI Taxonomy" id="391936"/>
    <lineage>
        <taxon>Bacteria</taxon>
        <taxon>Pseudomonadati</taxon>
        <taxon>Pseudomonadota</taxon>
        <taxon>Gammaproteobacteria</taxon>
        <taxon>Oceanospirillales</taxon>
        <taxon>Alcanivoracaceae</taxon>
        <taxon>Isoalcanivorax</taxon>
    </lineage>
</organism>
<dbReference type="RefSeq" id="WP_008737426.1">
    <property type="nucleotide sequence ID" value="NZ_CP004387.1"/>
</dbReference>
<dbReference type="Pfam" id="PF22624">
    <property type="entry name" value="AASDHPPT_N"/>
    <property type="match status" value="1"/>
</dbReference>
<dbReference type="Gene3D" id="3.90.470.20">
    <property type="entry name" value="4'-phosphopantetheinyl transferase domain"/>
    <property type="match status" value="2"/>
</dbReference>
<evidence type="ECO:0000256" key="2">
    <source>
        <dbReference type="ARBA" id="ARBA00022679"/>
    </source>
</evidence>
<dbReference type="PANTHER" id="PTHR12215">
    <property type="entry name" value="PHOSPHOPANTETHEINE TRANSFERASE"/>
    <property type="match status" value="1"/>
</dbReference>
<dbReference type="EMBL" id="CP004387">
    <property type="protein sequence ID" value="AJD47479.1"/>
    <property type="molecule type" value="Genomic_DNA"/>
</dbReference>
<dbReference type="PANTHER" id="PTHR12215:SF10">
    <property type="entry name" value="L-AMINOADIPATE-SEMIALDEHYDE DEHYDROGENASE-PHOSPHOPANTETHEINYL TRANSFERASE"/>
    <property type="match status" value="1"/>
</dbReference>
<dbReference type="HOGENOM" id="CLU_057011_2_0_6"/>
<evidence type="ECO:0000313" key="5">
    <source>
        <dbReference type="EMBL" id="AJD47479.1"/>
    </source>
</evidence>
<dbReference type="InterPro" id="IPR008278">
    <property type="entry name" value="4-PPantetheinyl_Trfase_dom"/>
</dbReference>
<gene>
    <name evidence="5" type="ORF">S7S_05295</name>
</gene>
<keyword evidence="6" id="KW-1185">Reference proteome</keyword>
<dbReference type="AlphaFoldDB" id="A0A0B4XH81"/>
<dbReference type="Pfam" id="PF01648">
    <property type="entry name" value="ACPS"/>
    <property type="match status" value="1"/>
</dbReference>
<dbReference type="InterPro" id="IPR055066">
    <property type="entry name" value="AASDHPPT_N"/>
</dbReference>
<dbReference type="InterPro" id="IPR037143">
    <property type="entry name" value="4-PPantetheinyl_Trfase_dom_sf"/>
</dbReference>
<dbReference type="InterPro" id="IPR050559">
    <property type="entry name" value="P-Pant_transferase_sf"/>
</dbReference>
<dbReference type="GO" id="GO:0000287">
    <property type="term" value="F:magnesium ion binding"/>
    <property type="evidence" value="ECO:0007669"/>
    <property type="project" value="InterPro"/>
</dbReference>
<accession>A0A0B4XH81</accession>
<feature type="domain" description="4'-phosphopantetheinyl transferase N-terminal" evidence="4">
    <location>
        <begin position="33"/>
        <end position="110"/>
    </location>
</feature>
<dbReference type="GO" id="GO:0005829">
    <property type="term" value="C:cytosol"/>
    <property type="evidence" value="ECO:0007669"/>
    <property type="project" value="TreeGrafter"/>
</dbReference>
<evidence type="ECO:0000256" key="1">
    <source>
        <dbReference type="ARBA" id="ARBA00010990"/>
    </source>
</evidence>
<proteinExistence type="inferred from homology"/>
<evidence type="ECO:0000259" key="4">
    <source>
        <dbReference type="Pfam" id="PF22624"/>
    </source>
</evidence>
<evidence type="ECO:0000259" key="3">
    <source>
        <dbReference type="Pfam" id="PF01648"/>
    </source>
</evidence>
<dbReference type="Proteomes" id="UP000006764">
    <property type="component" value="Chromosome"/>
</dbReference>
<dbReference type="SUPFAM" id="SSF56214">
    <property type="entry name" value="4'-phosphopantetheinyl transferase"/>
    <property type="match status" value="2"/>
</dbReference>
<evidence type="ECO:0000313" key="6">
    <source>
        <dbReference type="Proteomes" id="UP000006764"/>
    </source>
</evidence>
<reference evidence="5 6" key="1">
    <citation type="journal article" date="2012" name="J. Bacteriol.">
        <title>Genome sequence of an alkane-degrading bacterium, Alcanivorax pacificus type strain W11-5, isolated from deep sea sediment.</title>
        <authorList>
            <person name="Lai Q."/>
            <person name="Shao Z."/>
        </authorList>
    </citation>
    <scope>NUCLEOTIDE SEQUENCE [LARGE SCALE GENOMIC DNA]</scope>
    <source>
        <strain evidence="5 6">W11-5</strain>
    </source>
</reference>